<accession>A0A6F8Y202</accession>
<dbReference type="AlphaFoldDB" id="A0A6F8Y202"/>
<dbReference type="EMBL" id="AP022870">
    <property type="protein sequence ID" value="BCB80001.1"/>
    <property type="molecule type" value="Genomic_DNA"/>
</dbReference>
<dbReference type="KEGG" id="pfla:Pflav_064110"/>
<reference evidence="1 2" key="2">
    <citation type="submission" date="2020-03" db="EMBL/GenBank/DDBJ databases">
        <authorList>
            <person name="Ichikawa N."/>
            <person name="Kimura A."/>
            <person name="Kitahashi Y."/>
            <person name="Uohara A."/>
        </authorList>
    </citation>
    <scope>NUCLEOTIDE SEQUENCE [LARGE SCALE GENOMIC DNA]</scope>
    <source>
        <strain evidence="1 2">NBRC 107702</strain>
    </source>
</reference>
<keyword evidence="2" id="KW-1185">Reference proteome</keyword>
<gene>
    <name evidence="1" type="ORF">Pflav_064110</name>
</gene>
<dbReference type="Proteomes" id="UP000502508">
    <property type="component" value="Chromosome"/>
</dbReference>
<proteinExistence type="predicted"/>
<organism evidence="1 2">
    <name type="scientific">Phytohabitans flavus</name>
    <dbReference type="NCBI Taxonomy" id="1076124"/>
    <lineage>
        <taxon>Bacteria</taxon>
        <taxon>Bacillati</taxon>
        <taxon>Actinomycetota</taxon>
        <taxon>Actinomycetes</taxon>
        <taxon>Micromonosporales</taxon>
        <taxon>Micromonosporaceae</taxon>
    </lineage>
</organism>
<sequence>MENLRGGHDTWDFNLLIEAGEAARDLAYALRLTPVLTALSPGHLSMTLTRHFVPRQVAVLVHLGVAAD</sequence>
<name>A0A6F8Y202_9ACTN</name>
<evidence type="ECO:0000313" key="2">
    <source>
        <dbReference type="Proteomes" id="UP000502508"/>
    </source>
</evidence>
<reference evidence="1 2" key="1">
    <citation type="submission" date="2020-03" db="EMBL/GenBank/DDBJ databases">
        <title>Whole genome shotgun sequence of Phytohabitans flavus NBRC 107702.</title>
        <authorList>
            <person name="Komaki H."/>
            <person name="Tamura T."/>
        </authorList>
    </citation>
    <scope>NUCLEOTIDE SEQUENCE [LARGE SCALE GENOMIC DNA]</scope>
    <source>
        <strain evidence="1 2">NBRC 107702</strain>
    </source>
</reference>
<protein>
    <submittedName>
        <fullName evidence="1">Uncharacterized protein</fullName>
    </submittedName>
</protein>
<evidence type="ECO:0000313" key="1">
    <source>
        <dbReference type="EMBL" id="BCB80001.1"/>
    </source>
</evidence>